<name>A0AAV6WYU0_9LAMI</name>
<evidence type="ECO:0000313" key="1">
    <source>
        <dbReference type="EMBL" id="KAG8376136.1"/>
    </source>
</evidence>
<comment type="caution">
    <text evidence="1">The sequence shown here is derived from an EMBL/GenBank/DDBJ whole genome shotgun (WGS) entry which is preliminary data.</text>
</comment>
<proteinExistence type="predicted"/>
<evidence type="ECO:0000313" key="2">
    <source>
        <dbReference type="Proteomes" id="UP000826271"/>
    </source>
</evidence>
<dbReference type="Proteomes" id="UP000826271">
    <property type="component" value="Unassembled WGS sequence"/>
</dbReference>
<keyword evidence="2" id="KW-1185">Reference proteome</keyword>
<protein>
    <submittedName>
        <fullName evidence="1">Uncharacterized protein</fullName>
    </submittedName>
</protein>
<gene>
    <name evidence="1" type="ORF">BUALT_Bualt09G0031900</name>
</gene>
<dbReference type="EMBL" id="WHWC01000009">
    <property type="protein sequence ID" value="KAG8376136.1"/>
    <property type="molecule type" value="Genomic_DNA"/>
</dbReference>
<dbReference type="AlphaFoldDB" id="A0AAV6WYU0"/>
<accession>A0AAV6WYU0</accession>
<reference evidence="1" key="1">
    <citation type="submission" date="2019-10" db="EMBL/GenBank/DDBJ databases">
        <authorList>
            <person name="Zhang R."/>
            <person name="Pan Y."/>
            <person name="Wang J."/>
            <person name="Ma R."/>
            <person name="Yu S."/>
        </authorList>
    </citation>
    <scope>NUCLEOTIDE SEQUENCE</scope>
    <source>
        <strain evidence="1">LA-IB0</strain>
        <tissue evidence="1">Leaf</tissue>
    </source>
</reference>
<sequence>MLLKKQAMGWYILVFFGNSEGGTIFAHYSGNDSNVPIGTYSIVFALKRGDLGLLRHALQEHKDRCMPCSREVRTPSLPKISKNVSIVVNLPLFMLTETNLRGGMHNVLIYKNLAEGHFAHKSKVVVLSKQDFP</sequence>
<organism evidence="1 2">
    <name type="scientific">Buddleja alternifolia</name>
    <dbReference type="NCBI Taxonomy" id="168488"/>
    <lineage>
        <taxon>Eukaryota</taxon>
        <taxon>Viridiplantae</taxon>
        <taxon>Streptophyta</taxon>
        <taxon>Embryophyta</taxon>
        <taxon>Tracheophyta</taxon>
        <taxon>Spermatophyta</taxon>
        <taxon>Magnoliopsida</taxon>
        <taxon>eudicotyledons</taxon>
        <taxon>Gunneridae</taxon>
        <taxon>Pentapetalae</taxon>
        <taxon>asterids</taxon>
        <taxon>lamiids</taxon>
        <taxon>Lamiales</taxon>
        <taxon>Scrophulariaceae</taxon>
        <taxon>Buddlejeae</taxon>
        <taxon>Buddleja</taxon>
    </lineage>
</organism>